<dbReference type="PROSITE" id="PS00379">
    <property type="entry name" value="CDP_ALCOHOL_P_TRANSF"/>
    <property type="match status" value="1"/>
</dbReference>
<dbReference type="VEuPathDB" id="MicrosporidiaDB:M153_8380001700"/>
<dbReference type="EMBL" id="LGUB01000320">
    <property type="protein sequence ID" value="KRH93482.1"/>
    <property type="molecule type" value="Genomic_DNA"/>
</dbReference>
<evidence type="ECO:0000256" key="2">
    <source>
        <dbReference type="RuleBase" id="RU003750"/>
    </source>
</evidence>
<keyword evidence="4" id="KW-1133">Transmembrane helix</keyword>
<keyword evidence="6" id="KW-1185">Reference proteome</keyword>
<feature type="transmembrane region" description="Helical" evidence="4">
    <location>
        <begin position="216"/>
        <end position="239"/>
    </location>
</feature>
<dbReference type="Pfam" id="PF01066">
    <property type="entry name" value="CDP-OH_P_transf"/>
    <property type="match status" value="1"/>
</dbReference>
<protein>
    <submittedName>
        <fullName evidence="5">Phosphatidylinositol synthase</fullName>
    </submittedName>
</protein>
<feature type="transmembrane region" description="Helical" evidence="4">
    <location>
        <begin position="259"/>
        <end position="281"/>
    </location>
</feature>
<dbReference type="Proteomes" id="UP000051530">
    <property type="component" value="Unassembled WGS sequence"/>
</dbReference>
<feature type="region of interest" description="Disordered" evidence="3">
    <location>
        <begin position="96"/>
        <end position="199"/>
    </location>
</feature>
<organism evidence="5 6">
    <name type="scientific">Pseudoloma neurophilia</name>
    <dbReference type="NCBI Taxonomy" id="146866"/>
    <lineage>
        <taxon>Eukaryota</taxon>
        <taxon>Fungi</taxon>
        <taxon>Fungi incertae sedis</taxon>
        <taxon>Microsporidia</taxon>
        <taxon>Pseudoloma</taxon>
    </lineage>
</organism>
<feature type="compositionally biased region" description="Basic and acidic residues" evidence="3">
    <location>
        <begin position="106"/>
        <end position="115"/>
    </location>
</feature>
<dbReference type="GO" id="GO:0016780">
    <property type="term" value="F:phosphotransferase activity, for other substituted phosphate groups"/>
    <property type="evidence" value="ECO:0007669"/>
    <property type="project" value="InterPro"/>
</dbReference>
<feature type="compositionally biased region" description="Basic and acidic residues" evidence="3">
    <location>
        <begin position="130"/>
        <end position="199"/>
    </location>
</feature>
<name>A0A0R0LW53_9MICR</name>
<proteinExistence type="inferred from homology"/>
<feature type="transmembrane region" description="Helical" evidence="4">
    <location>
        <begin position="12"/>
        <end position="38"/>
    </location>
</feature>
<sequence length="332" mass="38139">MQPSSVFYAPNILNYFRLALLVFSSCLSPLYFIAIYAFTSFLDLLDGTFARMLNQTSVLGACLDMFTDRIGTVIIIIRILQLKYMKNSSKVKKIKKNGKNNFVSDKNSRTVDRKPSNKINDSIEQQDLNQVEREGESSNQVDEKGESSNQVEREGESSNQVKREGESSNQVERKGESSNQVEREGESSNQVEREGKSSNQVDEKKSSLFEFISHPIFLLFLCCLDILSHNFLFTANRIINQNHKSGHIFSVLAIYYYKPILVLLCVATELFYMTLFYYLFLDSRNFDHKSDYWLSVKNIIKTILFLSFPGCMIRSLFNMVQLLEGICLLGRL</sequence>
<reference evidence="5 6" key="1">
    <citation type="submission" date="2015-07" db="EMBL/GenBank/DDBJ databases">
        <title>The genome of Pseudoloma neurophilia, a relevant intracellular parasite of the zebrafish.</title>
        <authorList>
            <person name="Ndikumana S."/>
            <person name="Pelin A."/>
            <person name="Sanders J."/>
            <person name="Corradi N."/>
        </authorList>
    </citation>
    <scope>NUCLEOTIDE SEQUENCE [LARGE SCALE GENOMIC DNA]</scope>
    <source>
        <strain evidence="5 6">MK1</strain>
    </source>
</reference>
<dbReference type="AlphaFoldDB" id="A0A0R0LW53"/>
<feature type="compositionally biased region" description="Polar residues" evidence="3">
    <location>
        <begin position="117"/>
        <end position="129"/>
    </location>
</feature>
<evidence type="ECO:0000313" key="6">
    <source>
        <dbReference type="Proteomes" id="UP000051530"/>
    </source>
</evidence>
<evidence type="ECO:0000256" key="3">
    <source>
        <dbReference type="SAM" id="MobiDB-lite"/>
    </source>
</evidence>
<dbReference type="InterPro" id="IPR000462">
    <property type="entry name" value="CDP-OH_P_trans"/>
</dbReference>
<feature type="transmembrane region" description="Helical" evidence="4">
    <location>
        <begin position="302"/>
        <end position="323"/>
    </location>
</feature>
<accession>A0A0R0LW53</accession>
<dbReference type="InterPro" id="IPR043130">
    <property type="entry name" value="CDP-OH_PTrfase_TM_dom"/>
</dbReference>
<keyword evidence="1 2" id="KW-0808">Transferase</keyword>
<dbReference type="OrthoDB" id="10251079at2759"/>
<comment type="caution">
    <text evidence="5">The sequence shown here is derived from an EMBL/GenBank/DDBJ whole genome shotgun (WGS) entry which is preliminary data.</text>
</comment>
<dbReference type="GO" id="GO:0016020">
    <property type="term" value="C:membrane"/>
    <property type="evidence" value="ECO:0007669"/>
    <property type="project" value="InterPro"/>
</dbReference>
<gene>
    <name evidence="5" type="ORF">M153_8380001700</name>
</gene>
<feature type="transmembrane region" description="Helical" evidence="4">
    <location>
        <begin position="58"/>
        <end position="80"/>
    </location>
</feature>
<keyword evidence="4" id="KW-0472">Membrane</keyword>
<dbReference type="GO" id="GO:0008654">
    <property type="term" value="P:phospholipid biosynthetic process"/>
    <property type="evidence" value="ECO:0007669"/>
    <property type="project" value="InterPro"/>
</dbReference>
<evidence type="ECO:0000256" key="4">
    <source>
        <dbReference type="SAM" id="Phobius"/>
    </source>
</evidence>
<evidence type="ECO:0000256" key="1">
    <source>
        <dbReference type="ARBA" id="ARBA00022679"/>
    </source>
</evidence>
<comment type="similarity">
    <text evidence="2">Belongs to the CDP-alcohol phosphatidyltransferase class-I family.</text>
</comment>
<keyword evidence="4" id="KW-0812">Transmembrane</keyword>
<dbReference type="Gene3D" id="1.20.120.1760">
    <property type="match status" value="1"/>
</dbReference>
<evidence type="ECO:0000313" key="5">
    <source>
        <dbReference type="EMBL" id="KRH93482.1"/>
    </source>
</evidence>
<dbReference type="InterPro" id="IPR048254">
    <property type="entry name" value="CDP_ALCOHOL_P_TRANSF_CS"/>
</dbReference>